<keyword evidence="1" id="KW-0472">Membrane</keyword>
<dbReference type="EMBL" id="LCUF01000030">
    <property type="protein sequence ID" value="KQA22636.1"/>
    <property type="molecule type" value="Genomic_DNA"/>
</dbReference>
<evidence type="ECO:0000313" key="3">
    <source>
        <dbReference type="Proteomes" id="UP000053724"/>
    </source>
</evidence>
<gene>
    <name evidence="2" type="ORF">AAY55_16315</name>
</gene>
<evidence type="ECO:0000313" key="2">
    <source>
        <dbReference type="EMBL" id="KQA22636.1"/>
    </source>
</evidence>
<dbReference type="AlphaFoldDB" id="A0A0Q0KGA0"/>
<dbReference type="PATRIC" id="fig|1481663.8.peg.3339"/>
<evidence type="ECO:0008006" key="4">
    <source>
        <dbReference type="Google" id="ProtNLM"/>
    </source>
</evidence>
<evidence type="ECO:0000256" key="1">
    <source>
        <dbReference type="SAM" id="Phobius"/>
    </source>
</evidence>
<name>A0A0Q0KGA0_VIBMT</name>
<dbReference type="Proteomes" id="UP000053724">
    <property type="component" value="Unassembled WGS sequence"/>
</dbReference>
<comment type="caution">
    <text evidence="2">The sequence shown here is derived from an EMBL/GenBank/DDBJ whole genome shotgun (WGS) entry which is preliminary data.</text>
</comment>
<reference evidence="2 3" key="1">
    <citation type="journal article" date="2015" name="Genome Biol. Evol.">
        <title>The Dynamics of Genetic Interactions between Vibrio metoecus and Vibrio cholerae, Two Close Relatives Co-Occurring in the Environment.</title>
        <authorList>
            <person name="Orata F.D."/>
            <person name="Kirchberger P.C."/>
            <person name="Meheust R."/>
            <person name="Barlow E.J."/>
            <person name="Tarr C.L."/>
            <person name="Boucher Y."/>
        </authorList>
    </citation>
    <scope>NUCLEOTIDE SEQUENCE [LARGE SCALE GENOMIC DNA]</scope>
    <source>
        <strain evidence="2 3">08-2459</strain>
    </source>
</reference>
<sequence>MKKFFQIVFGLVSIAVLVWGTFELLRFIWKLFSTVEPALGAALVAASATVLGFCFVRYFCQKKSESKALIASQLREKKVPVYEKIVNHIFLITFADKLGKQPPTEAENIQFFANTTTELIIWGSKDIVDAFGDFRFQIMKITESTDPKVVMASVEDLLLAIRKDLGHNHPNFKRGQLLRLYINDIEDHIK</sequence>
<organism evidence="2 3">
    <name type="scientific">Vibrio metoecus</name>
    <dbReference type="NCBI Taxonomy" id="1481663"/>
    <lineage>
        <taxon>Bacteria</taxon>
        <taxon>Pseudomonadati</taxon>
        <taxon>Pseudomonadota</taxon>
        <taxon>Gammaproteobacteria</taxon>
        <taxon>Vibrionales</taxon>
        <taxon>Vibrionaceae</taxon>
        <taxon>Vibrio</taxon>
    </lineage>
</organism>
<accession>A0A0Q0KGA0</accession>
<proteinExistence type="predicted"/>
<keyword evidence="1" id="KW-1133">Transmembrane helix</keyword>
<feature type="transmembrane region" description="Helical" evidence="1">
    <location>
        <begin position="7"/>
        <end position="29"/>
    </location>
</feature>
<protein>
    <recommendedName>
        <fullName evidence="4">DUF4760 domain-containing protein</fullName>
    </recommendedName>
</protein>
<keyword evidence="1" id="KW-0812">Transmembrane</keyword>
<feature type="transmembrane region" description="Helical" evidence="1">
    <location>
        <begin position="41"/>
        <end position="60"/>
    </location>
</feature>